<evidence type="ECO:0000259" key="3">
    <source>
        <dbReference type="PROSITE" id="PS51338"/>
    </source>
</evidence>
<dbReference type="PROSITE" id="PS51338">
    <property type="entry name" value="IMD"/>
    <property type="match status" value="1"/>
</dbReference>
<evidence type="ECO:0000313" key="4">
    <source>
        <dbReference type="EMBL" id="KAI5620356.1"/>
    </source>
</evidence>
<dbReference type="InterPro" id="IPR027267">
    <property type="entry name" value="AH/BAR_dom_sf"/>
</dbReference>
<gene>
    <name evidence="4" type="ORF">C0J50_19823</name>
</gene>
<keyword evidence="5" id="KW-1185">Reference proteome</keyword>
<dbReference type="SUPFAM" id="SSF103657">
    <property type="entry name" value="BAR/IMD domain-like"/>
    <property type="match status" value="1"/>
</dbReference>
<evidence type="ECO:0000256" key="1">
    <source>
        <dbReference type="SAM" id="MobiDB-lite"/>
    </source>
</evidence>
<dbReference type="AlphaFoldDB" id="A0AAD5AQ68"/>
<name>A0AAD5AQ68_SILAS</name>
<dbReference type="Proteomes" id="UP001205998">
    <property type="component" value="Unassembled WGS sequence"/>
</dbReference>
<dbReference type="GO" id="GO:0007009">
    <property type="term" value="P:plasma membrane organization"/>
    <property type="evidence" value="ECO:0007669"/>
    <property type="project" value="InterPro"/>
</dbReference>
<feature type="region of interest" description="Disordered" evidence="1">
    <location>
        <begin position="351"/>
        <end position="414"/>
    </location>
</feature>
<dbReference type="InterPro" id="IPR003124">
    <property type="entry name" value="WH2_dom"/>
</dbReference>
<evidence type="ECO:0000259" key="2">
    <source>
        <dbReference type="PROSITE" id="PS51082"/>
    </source>
</evidence>
<dbReference type="Gene3D" id="1.20.1270.60">
    <property type="entry name" value="Arfaptin homology (AH) domain/BAR domain"/>
    <property type="match status" value="1"/>
</dbReference>
<accession>A0AAD5AQ68</accession>
<organism evidence="4 5">
    <name type="scientific">Silurus asotus</name>
    <name type="common">Amur catfish</name>
    <name type="synonym">Parasilurus asotus</name>
    <dbReference type="NCBI Taxonomy" id="30991"/>
    <lineage>
        <taxon>Eukaryota</taxon>
        <taxon>Metazoa</taxon>
        <taxon>Chordata</taxon>
        <taxon>Craniata</taxon>
        <taxon>Vertebrata</taxon>
        <taxon>Euteleostomi</taxon>
        <taxon>Actinopterygii</taxon>
        <taxon>Neopterygii</taxon>
        <taxon>Teleostei</taxon>
        <taxon>Ostariophysi</taxon>
        <taxon>Siluriformes</taxon>
        <taxon>Siluridae</taxon>
        <taxon>Silurus</taxon>
    </lineage>
</organism>
<feature type="region of interest" description="Disordered" evidence="1">
    <location>
        <begin position="485"/>
        <end position="532"/>
    </location>
</feature>
<feature type="compositionally biased region" description="Acidic residues" evidence="1">
    <location>
        <begin position="685"/>
        <end position="697"/>
    </location>
</feature>
<dbReference type="PROSITE" id="PS51082">
    <property type="entry name" value="WH2"/>
    <property type="match status" value="1"/>
</dbReference>
<dbReference type="PANTHER" id="PTHR15708">
    <property type="entry name" value="ACTIN BUNDLING/MISSING IN METASTASIS-RELATED"/>
    <property type="match status" value="1"/>
</dbReference>
<dbReference type="GO" id="GO:0032233">
    <property type="term" value="P:positive regulation of actin filament bundle assembly"/>
    <property type="evidence" value="ECO:0007669"/>
    <property type="project" value="TreeGrafter"/>
</dbReference>
<dbReference type="GO" id="GO:0015629">
    <property type="term" value="C:actin cytoskeleton"/>
    <property type="evidence" value="ECO:0007669"/>
    <property type="project" value="TreeGrafter"/>
</dbReference>
<sequence length="758" mass="83610">MKVSRRKTEYMCINEGGQPDTPTRTVTYRYRSVWLDFSVPTGIFSIILREKMEAVMEKECSALGGLFQAIINDMKIKLYKERGTELLCMCAPFRTTVMAVAAFLDAFQKVADLATGTRDYTLVLLARYRHVSVLRTFTDCLINPLQEQLEEWKRGANTLDKDHAKEYKKARQEIKKKSSDTLKLQKKAKKGRGDIQPQLDSAVQDVTDKYLLLEETEKQAVRKALIEERARFCIFVSMIRPVVDEEMAMLGEIVHLQTIAEDLKALTMDPHKLPPSSEQIIHDLKGSDYSWSYQTPPSSPSTTMSRKSSMCSSLNSVNSSDSRSSGSLSHSSSPLYRYHSITVPQQVPARLASVSSHDSGFASHDAFQSKSPSPMPSEPVTQLPSSSASSDSSESAQSVSECSSSTEKLSNGYDHYGPAEAPYLSGVVFPFPPNTSSPSSSPSYSSSTLRSWSRPGSALIPDYPHYSTLTPGMLPPSSKIPSWKDWAKPGPYDQPMVNTLRKKKEPKEALDSNGSYQPTLNPTQPEDNQLTRSISNTPHEVHVQQDLALALSCGLQLDAQRSSRDSLQCSSGYSTQSTTPCCSEDTIPSQVSDYDYFSEQPDFDKSSTVPRNSDLGQSYRKLFQTKRPASTAGIPSVPAVPGVATIRRTPSTKPSVRRGTGPVPIQTPVIPVMTPTIPDFMGVEPNEEVEPSDDMEPESVLPVESWSGQASTNPPPLSVAYEGHEGAVDEEDTMLQSIRRGVRLKKTTTNDRSAPRIP</sequence>
<dbReference type="Pfam" id="PF02205">
    <property type="entry name" value="WH2"/>
    <property type="match status" value="1"/>
</dbReference>
<feature type="compositionally biased region" description="Low complexity" evidence="1">
    <location>
        <begin position="662"/>
        <end position="671"/>
    </location>
</feature>
<feature type="compositionally biased region" description="Polar residues" evidence="1">
    <location>
        <begin position="512"/>
        <end position="532"/>
    </location>
</feature>
<dbReference type="Pfam" id="PF08397">
    <property type="entry name" value="IMD"/>
    <property type="match status" value="1"/>
</dbReference>
<feature type="region of interest" description="Disordered" evidence="1">
    <location>
        <begin position="176"/>
        <end position="196"/>
    </location>
</feature>
<dbReference type="PANTHER" id="PTHR15708:SF10">
    <property type="entry name" value="PROTEIN MTSS 1"/>
    <property type="match status" value="1"/>
</dbReference>
<proteinExistence type="predicted"/>
<dbReference type="GO" id="GO:0005543">
    <property type="term" value="F:phospholipid binding"/>
    <property type="evidence" value="ECO:0007669"/>
    <property type="project" value="TreeGrafter"/>
</dbReference>
<feature type="compositionally biased region" description="Low complexity" evidence="1">
    <location>
        <begin position="385"/>
        <end position="410"/>
    </location>
</feature>
<feature type="domain" description="WH2" evidence="2">
    <location>
        <begin position="730"/>
        <end position="747"/>
    </location>
</feature>
<dbReference type="GO" id="GO:0009898">
    <property type="term" value="C:cytoplasmic side of plasma membrane"/>
    <property type="evidence" value="ECO:0007669"/>
    <property type="project" value="TreeGrafter"/>
</dbReference>
<evidence type="ECO:0000313" key="5">
    <source>
        <dbReference type="Proteomes" id="UP001205998"/>
    </source>
</evidence>
<feature type="region of interest" description="Disordered" evidence="1">
    <location>
        <begin position="646"/>
        <end position="671"/>
    </location>
</feature>
<feature type="region of interest" description="Disordered" evidence="1">
    <location>
        <begin position="292"/>
        <end position="333"/>
    </location>
</feature>
<comment type="caution">
    <text evidence="4">The sequence shown here is derived from an EMBL/GenBank/DDBJ whole genome shotgun (WGS) entry which is preliminary data.</text>
</comment>
<dbReference type="GO" id="GO:0034334">
    <property type="term" value="P:adherens junction maintenance"/>
    <property type="evidence" value="ECO:0007669"/>
    <property type="project" value="TreeGrafter"/>
</dbReference>
<dbReference type="InterPro" id="IPR013606">
    <property type="entry name" value="I-BAR_dom"/>
</dbReference>
<dbReference type="EMBL" id="MU551646">
    <property type="protein sequence ID" value="KAI5620356.1"/>
    <property type="molecule type" value="Genomic_DNA"/>
</dbReference>
<feature type="domain" description="IMD" evidence="3">
    <location>
        <begin position="129"/>
        <end position="287"/>
    </location>
</feature>
<dbReference type="InterPro" id="IPR030127">
    <property type="entry name" value="MTSS1/MTSS2"/>
</dbReference>
<reference evidence="4" key="1">
    <citation type="submission" date="2018-07" db="EMBL/GenBank/DDBJ databases">
        <title>Comparative genomics of catfishes provides insights into carnivory and benthic adaptation.</title>
        <authorList>
            <person name="Zhang Y."/>
            <person name="Wang D."/>
            <person name="Peng Z."/>
            <person name="Zheng S."/>
            <person name="Shao F."/>
            <person name="Tao W."/>
        </authorList>
    </citation>
    <scope>NUCLEOTIDE SEQUENCE</scope>
    <source>
        <strain evidence="4">Chongqing</strain>
    </source>
</reference>
<feature type="region of interest" description="Disordered" evidence="1">
    <location>
        <begin position="685"/>
        <end position="721"/>
    </location>
</feature>
<dbReference type="CDD" id="cd22060">
    <property type="entry name" value="WH2_MTSS1"/>
    <property type="match status" value="1"/>
</dbReference>
<dbReference type="GO" id="GO:0003779">
    <property type="term" value="F:actin binding"/>
    <property type="evidence" value="ECO:0007669"/>
    <property type="project" value="InterPro"/>
</dbReference>
<protein>
    <submittedName>
        <fullName evidence="4">MTSS1-like protein isoform X2</fullName>
    </submittedName>
</protein>